<keyword evidence="2" id="KW-1185">Reference proteome</keyword>
<organism evidence="1 2">
    <name type="scientific">Acanthopleuribacter pedis</name>
    <dbReference type="NCBI Taxonomy" id="442870"/>
    <lineage>
        <taxon>Bacteria</taxon>
        <taxon>Pseudomonadati</taxon>
        <taxon>Acidobacteriota</taxon>
        <taxon>Holophagae</taxon>
        <taxon>Acanthopleuribacterales</taxon>
        <taxon>Acanthopleuribacteraceae</taxon>
        <taxon>Acanthopleuribacter</taxon>
    </lineage>
</organism>
<name>A0A8J7QAA8_9BACT</name>
<sequence>MKTIFHDDEQISGGVDPDWGIEELLAQPGLFYAKDVVPILQLNSLTLKREAKKLETQGRDPYTVMGLRKLWTFWMIRMATFAPYYRAHLQPPFSRLPPGCDARRLWQMEQTYRLKDVCQVIAFKPYQLRNQAHYLANARETMGVYKDPVLGIFLVDMALFRAWVQRTGTVKLPAGLQPKATTPSVSA</sequence>
<dbReference type="RefSeq" id="WP_207860303.1">
    <property type="nucleotide sequence ID" value="NZ_JAFREP010000016.1"/>
</dbReference>
<protein>
    <submittedName>
        <fullName evidence="1">Uncharacterized protein</fullName>
    </submittedName>
</protein>
<reference evidence="1" key="1">
    <citation type="submission" date="2021-03" db="EMBL/GenBank/DDBJ databases">
        <authorList>
            <person name="Wang G."/>
        </authorList>
    </citation>
    <scope>NUCLEOTIDE SEQUENCE</scope>
    <source>
        <strain evidence="1">KCTC 12899</strain>
    </source>
</reference>
<accession>A0A8J7QAA8</accession>
<dbReference type="EMBL" id="JAFREP010000016">
    <property type="protein sequence ID" value="MBO1320349.1"/>
    <property type="molecule type" value="Genomic_DNA"/>
</dbReference>
<evidence type="ECO:0000313" key="2">
    <source>
        <dbReference type="Proteomes" id="UP000664417"/>
    </source>
</evidence>
<dbReference type="AlphaFoldDB" id="A0A8J7QAA8"/>
<comment type="caution">
    <text evidence="1">The sequence shown here is derived from an EMBL/GenBank/DDBJ whole genome shotgun (WGS) entry which is preliminary data.</text>
</comment>
<dbReference type="Proteomes" id="UP000664417">
    <property type="component" value="Unassembled WGS sequence"/>
</dbReference>
<evidence type="ECO:0000313" key="1">
    <source>
        <dbReference type="EMBL" id="MBO1320349.1"/>
    </source>
</evidence>
<gene>
    <name evidence="1" type="ORF">J3U88_17875</name>
</gene>
<proteinExistence type="predicted"/>